<feature type="region of interest" description="Disordered" evidence="1">
    <location>
        <begin position="1"/>
        <end position="27"/>
    </location>
</feature>
<dbReference type="eggNOG" id="ENOG502SXPT">
    <property type="taxonomic scope" value="Eukaryota"/>
</dbReference>
<gene>
    <name evidence="2" type="ordered locus">AALP_Aa6g087200</name>
</gene>
<protein>
    <submittedName>
        <fullName evidence="2">Uncharacterized protein</fullName>
    </submittedName>
</protein>
<name>A0A087GMZ1_ARAAL</name>
<dbReference type="Proteomes" id="UP000029120">
    <property type="component" value="Chromosome 6"/>
</dbReference>
<proteinExistence type="predicted"/>
<evidence type="ECO:0000313" key="2">
    <source>
        <dbReference type="EMBL" id="KFK31243.1"/>
    </source>
</evidence>
<accession>A0A087GMZ1</accession>
<feature type="compositionally biased region" description="Basic and acidic residues" evidence="1">
    <location>
        <begin position="412"/>
        <end position="424"/>
    </location>
</feature>
<dbReference type="Gramene" id="KFK31243">
    <property type="protein sequence ID" value="KFK31243"/>
    <property type="gene ID" value="AALP_AA6G087200"/>
</dbReference>
<feature type="region of interest" description="Disordered" evidence="1">
    <location>
        <begin position="393"/>
        <end position="497"/>
    </location>
</feature>
<evidence type="ECO:0000256" key="1">
    <source>
        <dbReference type="SAM" id="MobiDB-lite"/>
    </source>
</evidence>
<feature type="compositionally biased region" description="Acidic residues" evidence="1">
    <location>
        <begin position="482"/>
        <end position="497"/>
    </location>
</feature>
<sequence>MRVSKKGDASSSRSHKGDDRGLTIAERGDLEAGDRAIVIADLMIEDDDDHEIDEKNQLEEDFVDQDEEVGGDDSLFDCVSPVRVKSPSPGLSRDLLPRGSDDVGPPVRINLSTNFEEIRTGRVSTSGFLTLTSIIGLLLTDTKLQVTKPVPEGAISLIEELKALGNFTIPLATIRPYTHKALKDRKSRPTKKQPTENADMGVEDLDVVIYNVALASTKAPTRFDARRKDKRIMIEGPSEKTVGVHVQAPAETSKGSGLVGDRGEVADEMVGDQATCGAFASLSFGLDYDLSLEFRGRGRHILEDPVACGEYARCIQGYPRGLVPALDEMVERDEFLGFSVDLVKSKMKNQAKSAEDMVGHINTLGQKNKELTVEVAKWEEEIPGDELVFPVESPNRVGQYGMGEEWDSAGEEEVRGEGEVDPRPSRVMLKVGGSDPTVSLRGRDGEDGSGSSHVSETDEDDDPSKVNGRTEVVVDPAGNLDETVEDPGTDELDVVNL</sequence>
<feature type="compositionally biased region" description="Basic and acidic residues" evidence="1">
    <location>
        <begin position="15"/>
        <end position="27"/>
    </location>
</feature>
<organism evidence="2 3">
    <name type="scientific">Arabis alpina</name>
    <name type="common">Alpine rock-cress</name>
    <dbReference type="NCBI Taxonomy" id="50452"/>
    <lineage>
        <taxon>Eukaryota</taxon>
        <taxon>Viridiplantae</taxon>
        <taxon>Streptophyta</taxon>
        <taxon>Embryophyta</taxon>
        <taxon>Tracheophyta</taxon>
        <taxon>Spermatophyta</taxon>
        <taxon>Magnoliopsida</taxon>
        <taxon>eudicotyledons</taxon>
        <taxon>Gunneridae</taxon>
        <taxon>Pentapetalae</taxon>
        <taxon>rosids</taxon>
        <taxon>malvids</taxon>
        <taxon>Brassicales</taxon>
        <taxon>Brassicaceae</taxon>
        <taxon>Arabideae</taxon>
        <taxon>Arabis</taxon>
    </lineage>
</organism>
<reference evidence="3" key="1">
    <citation type="journal article" date="2015" name="Nat. Plants">
        <title>Genome expansion of Arabis alpina linked with retrotransposition and reduced symmetric DNA methylation.</title>
        <authorList>
            <person name="Willing E.M."/>
            <person name="Rawat V."/>
            <person name="Mandakova T."/>
            <person name="Maumus F."/>
            <person name="James G.V."/>
            <person name="Nordstroem K.J."/>
            <person name="Becker C."/>
            <person name="Warthmann N."/>
            <person name="Chica C."/>
            <person name="Szarzynska B."/>
            <person name="Zytnicki M."/>
            <person name="Albani M.C."/>
            <person name="Kiefer C."/>
            <person name="Bergonzi S."/>
            <person name="Castaings L."/>
            <person name="Mateos J.L."/>
            <person name="Berns M.C."/>
            <person name="Bujdoso N."/>
            <person name="Piofczyk T."/>
            <person name="de Lorenzo L."/>
            <person name="Barrero-Sicilia C."/>
            <person name="Mateos I."/>
            <person name="Piednoel M."/>
            <person name="Hagmann J."/>
            <person name="Chen-Min-Tao R."/>
            <person name="Iglesias-Fernandez R."/>
            <person name="Schuster S.C."/>
            <person name="Alonso-Blanco C."/>
            <person name="Roudier F."/>
            <person name="Carbonero P."/>
            <person name="Paz-Ares J."/>
            <person name="Davis S.J."/>
            <person name="Pecinka A."/>
            <person name="Quesneville H."/>
            <person name="Colot V."/>
            <person name="Lysak M.A."/>
            <person name="Weigel D."/>
            <person name="Coupland G."/>
            <person name="Schneeberger K."/>
        </authorList>
    </citation>
    <scope>NUCLEOTIDE SEQUENCE [LARGE SCALE GENOMIC DNA]</scope>
    <source>
        <strain evidence="3">cv. Pajares</strain>
    </source>
</reference>
<dbReference type="AlphaFoldDB" id="A0A087GMZ1"/>
<dbReference type="EMBL" id="CM002874">
    <property type="protein sequence ID" value="KFK31243.1"/>
    <property type="molecule type" value="Genomic_DNA"/>
</dbReference>
<keyword evidence="3" id="KW-1185">Reference proteome</keyword>
<evidence type="ECO:0000313" key="3">
    <source>
        <dbReference type="Proteomes" id="UP000029120"/>
    </source>
</evidence>